<gene>
    <name evidence="3" type="primary">LOC104699572</name>
</gene>
<dbReference type="GeneID" id="104699572"/>
<name>A0ABM0SLY7_CAMSA</name>
<evidence type="ECO:0000313" key="2">
    <source>
        <dbReference type="Proteomes" id="UP000694864"/>
    </source>
</evidence>
<protein>
    <submittedName>
        <fullName evidence="3">Protein ROOT PRIMORDIUM DEFECTIVE 1-like</fullName>
    </submittedName>
</protein>
<dbReference type="RefSeq" id="XP_010413199.1">
    <property type="nucleotide sequence ID" value="XM_010414897.2"/>
</dbReference>
<reference evidence="3" key="2">
    <citation type="submission" date="2025-08" db="UniProtKB">
        <authorList>
            <consortium name="RefSeq"/>
        </authorList>
    </citation>
    <scope>IDENTIFICATION</scope>
    <source>
        <tissue evidence="3">Leaf</tissue>
    </source>
</reference>
<reference evidence="2" key="1">
    <citation type="journal article" date="2014" name="Nat. Commun.">
        <title>The emerging biofuel crop Camelina sativa retains a highly undifferentiated hexaploid genome structure.</title>
        <authorList>
            <person name="Kagale S."/>
            <person name="Koh C."/>
            <person name="Nixon J."/>
            <person name="Bollina V."/>
            <person name="Clarke W.E."/>
            <person name="Tuteja R."/>
            <person name="Spillane C."/>
            <person name="Robinson S.J."/>
            <person name="Links M.G."/>
            <person name="Clarke C."/>
            <person name="Higgins E.E."/>
            <person name="Huebert T."/>
            <person name="Sharpe A.G."/>
            <person name="Parkin I.A."/>
        </authorList>
    </citation>
    <scope>NUCLEOTIDE SEQUENCE [LARGE SCALE GENOMIC DNA]</scope>
    <source>
        <strain evidence="2">cv. DH55</strain>
    </source>
</reference>
<keyword evidence="2" id="KW-1185">Reference proteome</keyword>
<dbReference type="PANTHER" id="PTHR31476">
    <property type="entry name" value="PROTEIN WHAT'S THIS FACTOR 1 HOMOLOG, CHLOROPLASTIC"/>
    <property type="match status" value="1"/>
</dbReference>
<evidence type="ECO:0000313" key="3">
    <source>
        <dbReference type="RefSeq" id="XP_010413199.1"/>
    </source>
</evidence>
<feature type="domain" description="PORR" evidence="1">
    <location>
        <begin position="40"/>
        <end position="369"/>
    </location>
</feature>
<dbReference type="PANTHER" id="PTHR31476:SF3">
    <property type="entry name" value="UBIQUITIN CARBOXYL-TERMINAL HYDROLASE FAMILY PROTEIN"/>
    <property type="match status" value="1"/>
</dbReference>
<dbReference type="Pfam" id="PF11955">
    <property type="entry name" value="PORR"/>
    <property type="match status" value="1"/>
</dbReference>
<accession>A0ABM0SLY7</accession>
<dbReference type="InterPro" id="IPR021099">
    <property type="entry name" value="PORR_domain"/>
</dbReference>
<proteinExistence type="predicted"/>
<sequence>MVLLRRSLTSSYEIIKSLKKNPSLGIGIIRSISSLKVVWKKDTRLDEAIEKDKRYKQCARVVKEVLNEPGQVIPLRYLEKRREKLRLTFKAKSFVDMNPSLFEIYYDRIKPKSDLVQFIRPTPRLRAFLDQEERIYAENEPFLVSKLCKLLMMAKDKVISADKLVHVKRDFGFPNDFLVNLVQKYPNYFRLKGLPEQGNSFLELVSWNPDFAKSTIELRAEEETLKTGVRVRPNFNVKLPSGFFLRKEMREWTRDWLEQDYISPYQDVSHLDQASKEMEKRTVGLVHELLSLSLLKRVPVPTLGKFCDEFRFSNAFSTVFTRHSGIFYLSLKGGIKTAVLREAYKDDELVVRDPLLAIKDNFLRLLEDGWQERKDKLKLQREQVQKDRDLLLAGKSNEPIEPLCD</sequence>
<dbReference type="InterPro" id="IPR045040">
    <property type="entry name" value="PORR_fam"/>
</dbReference>
<dbReference type="Proteomes" id="UP000694864">
    <property type="component" value="Chromosome 7"/>
</dbReference>
<evidence type="ECO:0000259" key="1">
    <source>
        <dbReference type="Pfam" id="PF11955"/>
    </source>
</evidence>
<organism evidence="2 3">
    <name type="scientific">Camelina sativa</name>
    <name type="common">False flax</name>
    <name type="synonym">Myagrum sativum</name>
    <dbReference type="NCBI Taxonomy" id="90675"/>
    <lineage>
        <taxon>Eukaryota</taxon>
        <taxon>Viridiplantae</taxon>
        <taxon>Streptophyta</taxon>
        <taxon>Embryophyta</taxon>
        <taxon>Tracheophyta</taxon>
        <taxon>Spermatophyta</taxon>
        <taxon>Magnoliopsida</taxon>
        <taxon>eudicotyledons</taxon>
        <taxon>Gunneridae</taxon>
        <taxon>Pentapetalae</taxon>
        <taxon>rosids</taxon>
        <taxon>malvids</taxon>
        <taxon>Brassicales</taxon>
        <taxon>Brassicaceae</taxon>
        <taxon>Camelineae</taxon>
        <taxon>Camelina</taxon>
    </lineage>
</organism>